<dbReference type="Proteomes" id="UP000323257">
    <property type="component" value="Unassembled WGS sequence"/>
</dbReference>
<feature type="domain" description="Calx-beta" evidence="5">
    <location>
        <begin position="445"/>
        <end position="546"/>
    </location>
</feature>
<dbReference type="PANTHER" id="PTHR11878">
    <property type="entry name" value="SODIUM/CALCIUM EXCHANGER"/>
    <property type="match status" value="1"/>
</dbReference>
<evidence type="ECO:0000259" key="5">
    <source>
        <dbReference type="SMART" id="SM00237"/>
    </source>
</evidence>
<evidence type="ECO:0000313" key="7">
    <source>
        <dbReference type="EMBL" id="TYP70271.1"/>
    </source>
</evidence>
<keyword evidence="8" id="KW-1185">Reference proteome</keyword>
<sequence length="567" mass="62378">MQAKLLPVYRWLIVIIALSLTMTGLILPAKAADETESHYVVVDTIVGKILDFDDNRILYNGGDGLYVKNRQNQTTVYVGGAASNGALAADGVFYTAGGYAYFRGRDNANVQVASSTGLLFAKSRDYVAFTTKIPQSTAYHIQLFNRKDNNLRNVSAQNGYKAKKDFATLSNDGRLMYKNEANEIIAYREGQTVKTPYVFMTDESSRGHMTDGIQVVFKQWLTDLDLNSLNRYQGGHEERLYVFNDDINDFQVNNGWLAYVSNDPAGDGIVLIAPEGNKRKIPYPSYPSTIAYLSDTGDLIIKDDYSMYYTNFEMNGRLVTLSNSSSLYDYHFEVIPFRKMADGKLYGFKGNTLYRFVPESEGPPPDIPVESVSLDKTTLELYGSNISAQLTATVLPTNASNRQVVWKSDNPDIVMVKDAASGVITSMNKGTTKIVAMAADGRVTADCTVTVTDPQGKVQFDPGSLVKAVKESDGNIYATVYRIGGSQGELSIPYTTKSDTAASYLDFTPAAGILTFRDGQTMATISISIINDKVKERMESFSLKLAAPSALVTPETGTTFYLIHDDD</sequence>
<proteinExistence type="predicted"/>
<dbReference type="PANTHER" id="PTHR11878:SF65">
    <property type="entry name" value="NA_CA-EXCHANGE PROTEIN, ISOFORM G"/>
    <property type="match status" value="1"/>
</dbReference>
<keyword evidence="4" id="KW-0406">Ion transport</keyword>
<reference evidence="7 8" key="1">
    <citation type="submission" date="2019-07" db="EMBL/GenBank/DDBJ databases">
        <title>Genomic Encyclopedia of Type Strains, Phase III (KMG-III): the genomes of soil and plant-associated and newly described type strains.</title>
        <authorList>
            <person name="Whitman W."/>
        </authorList>
    </citation>
    <scope>NUCLEOTIDE SEQUENCE [LARGE SCALE GENOMIC DNA]</scope>
    <source>
        <strain evidence="7 8">BL24</strain>
    </source>
</reference>
<dbReference type="GO" id="GO:0016020">
    <property type="term" value="C:membrane"/>
    <property type="evidence" value="ECO:0007669"/>
    <property type="project" value="InterPro"/>
</dbReference>
<dbReference type="SMART" id="SM00237">
    <property type="entry name" value="Calx_beta"/>
    <property type="match status" value="1"/>
</dbReference>
<evidence type="ECO:0000256" key="2">
    <source>
        <dbReference type="ARBA" id="ARBA00022737"/>
    </source>
</evidence>
<protein>
    <submittedName>
        <fullName evidence="7">Ig-like protein group 2</fullName>
    </submittedName>
</protein>
<accession>A0A5S5BSW8</accession>
<dbReference type="Gene3D" id="2.60.40.2030">
    <property type="match status" value="1"/>
</dbReference>
<keyword evidence="3" id="KW-0106">Calcium</keyword>
<dbReference type="GO" id="GO:0030001">
    <property type="term" value="P:metal ion transport"/>
    <property type="evidence" value="ECO:0007669"/>
    <property type="project" value="TreeGrafter"/>
</dbReference>
<dbReference type="AlphaFoldDB" id="A0A5S5BSW8"/>
<dbReference type="Pfam" id="PF02368">
    <property type="entry name" value="Big_2"/>
    <property type="match status" value="1"/>
</dbReference>
<gene>
    <name evidence="7" type="ORF">BCM02_112251</name>
</gene>
<comment type="caution">
    <text evidence="7">The sequence shown here is derived from an EMBL/GenBank/DDBJ whole genome shotgun (WGS) entry which is preliminary data.</text>
</comment>
<dbReference type="Pfam" id="PF03160">
    <property type="entry name" value="Calx-beta"/>
    <property type="match status" value="1"/>
</dbReference>
<keyword evidence="4" id="KW-0813">Transport</keyword>
<keyword evidence="2" id="KW-0677">Repeat</keyword>
<keyword evidence="1" id="KW-0732">Signal</keyword>
<evidence type="ECO:0000256" key="4">
    <source>
        <dbReference type="ARBA" id="ARBA00023065"/>
    </source>
</evidence>
<dbReference type="InterPro" id="IPR008964">
    <property type="entry name" value="Invasin/intimin_cell_adhesion"/>
</dbReference>
<dbReference type="SUPFAM" id="SSF49373">
    <property type="entry name" value="Invasin/intimin cell-adhesion fragments"/>
    <property type="match status" value="1"/>
</dbReference>
<dbReference type="InterPro" id="IPR051171">
    <property type="entry name" value="CaCA"/>
</dbReference>
<evidence type="ECO:0000256" key="1">
    <source>
        <dbReference type="ARBA" id="ARBA00022729"/>
    </source>
</evidence>
<evidence type="ECO:0000259" key="6">
    <source>
        <dbReference type="SMART" id="SM00635"/>
    </source>
</evidence>
<feature type="domain" description="BIG2" evidence="6">
    <location>
        <begin position="368"/>
        <end position="448"/>
    </location>
</feature>
<dbReference type="EMBL" id="VNHS01000012">
    <property type="protein sequence ID" value="TYP70271.1"/>
    <property type="molecule type" value="Genomic_DNA"/>
</dbReference>
<dbReference type="GO" id="GO:0007154">
    <property type="term" value="P:cell communication"/>
    <property type="evidence" value="ECO:0007669"/>
    <property type="project" value="InterPro"/>
</dbReference>
<dbReference type="SMART" id="SM00635">
    <property type="entry name" value="BID_2"/>
    <property type="match status" value="1"/>
</dbReference>
<dbReference type="InterPro" id="IPR003343">
    <property type="entry name" value="Big_2"/>
</dbReference>
<dbReference type="Gene3D" id="2.60.40.1080">
    <property type="match status" value="1"/>
</dbReference>
<organism evidence="7 8">
    <name type="scientific">Paenibacillus methanolicus</name>
    <dbReference type="NCBI Taxonomy" id="582686"/>
    <lineage>
        <taxon>Bacteria</taxon>
        <taxon>Bacillati</taxon>
        <taxon>Bacillota</taxon>
        <taxon>Bacilli</taxon>
        <taxon>Bacillales</taxon>
        <taxon>Paenibacillaceae</taxon>
        <taxon>Paenibacillus</taxon>
    </lineage>
</organism>
<dbReference type="InterPro" id="IPR038081">
    <property type="entry name" value="CalX-like_sf"/>
</dbReference>
<dbReference type="SUPFAM" id="SSF141072">
    <property type="entry name" value="CalX-like"/>
    <property type="match status" value="1"/>
</dbReference>
<evidence type="ECO:0000313" key="8">
    <source>
        <dbReference type="Proteomes" id="UP000323257"/>
    </source>
</evidence>
<evidence type="ECO:0000256" key="3">
    <source>
        <dbReference type="ARBA" id="ARBA00022837"/>
    </source>
</evidence>
<dbReference type="RefSeq" id="WP_148932617.1">
    <property type="nucleotide sequence ID" value="NZ_VNHS01000012.1"/>
</dbReference>
<name>A0A5S5BSW8_9BACL</name>
<dbReference type="InterPro" id="IPR003644">
    <property type="entry name" value="Calx_beta"/>
</dbReference>
<dbReference type="OrthoDB" id="733404at2"/>